<organism evidence="11 12">
    <name type="scientific">Hucho hucho</name>
    <name type="common">huchen</name>
    <dbReference type="NCBI Taxonomy" id="62062"/>
    <lineage>
        <taxon>Eukaryota</taxon>
        <taxon>Metazoa</taxon>
        <taxon>Chordata</taxon>
        <taxon>Craniata</taxon>
        <taxon>Vertebrata</taxon>
        <taxon>Euteleostomi</taxon>
        <taxon>Actinopterygii</taxon>
        <taxon>Neopterygii</taxon>
        <taxon>Teleostei</taxon>
        <taxon>Protacanthopterygii</taxon>
        <taxon>Salmoniformes</taxon>
        <taxon>Salmonidae</taxon>
        <taxon>Salmoninae</taxon>
        <taxon>Hucho</taxon>
    </lineage>
</organism>
<evidence type="ECO:0000256" key="8">
    <source>
        <dbReference type="ARBA" id="ARBA00023136"/>
    </source>
</evidence>
<dbReference type="GeneTree" id="ENSGT00730000110966"/>
<evidence type="ECO:0000256" key="7">
    <source>
        <dbReference type="ARBA" id="ARBA00023128"/>
    </source>
</evidence>
<dbReference type="PROSITE" id="PS50920">
    <property type="entry name" value="SOLCAR"/>
    <property type="match status" value="1"/>
</dbReference>
<evidence type="ECO:0000313" key="11">
    <source>
        <dbReference type="Ensembl" id="ENSHHUP00000061107.1"/>
    </source>
</evidence>
<dbReference type="Gene3D" id="1.50.40.10">
    <property type="entry name" value="Mitochondrial carrier domain"/>
    <property type="match status" value="1"/>
</dbReference>
<dbReference type="Ensembl" id="ENSHHUT00000063179.1">
    <property type="protein sequence ID" value="ENSHHUP00000061107.1"/>
    <property type="gene ID" value="ENSHHUG00000036144.1"/>
</dbReference>
<proteinExistence type="inferred from homology"/>
<dbReference type="InterPro" id="IPR023395">
    <property type="entry name" value="MCP_dom_sf"/>
</dbReference>
<comment type="subcellular location">
    <subcellularLocation>
        <location evidence="1">Mitochondrion membrane</location>
        <topology evidence="1">Multi-pass membrane protein</topology>
    </subcellularLocation>
</comment>
<name>A0A4W5PCF1_9TELE</name>
<dbReference type="PANTHER" id="PTHR45624:SF22">
    <property type="entry name" value="MITOCHONDRIAL ORNITHINE TRANSPORTER 1"/>
    <property type="match status" value="1"/>
</dbReference>
<dbReference type="GO" id="GO:1990575">
    <property type="term" value="P:mitochondrial L-ornithine transmembrane transport"/>
    <property type="evidence" value="ECO:0007669"/>
    <property type="project" value="TreeGrafter"/>
</dbReference>
<keyword evidence="6" id="KW-1133">Transmembrane helix</keyword>
<evidence type="ECO:0000256" key="9">
    <source>
        <dbReference type="PROSITE-ProRule" id="PRU00282"/>
    </source>
</evidence>
<keyword evidence="4 9" id="KW-0812">Transmembrane</keyword>
<evidence type="ECO:0000256" key="10">
    <source>
        <dbReference type="RuleBase" id="RU000488"/>
    </source>
</evidence>
<evidence type="ECO:0000256" key="5">
    <source>
        <dbReference type="ARBA" id="ARBA00022737"/>
    </source>
</evidence>
<comment type="similarity">
    <text evidence="2 10">Belongs to the mitochondrial carrier (TC 2.A.29) family.</text>
</comment>
<evidence type="ECO:0000256" key="6">
    <source>
        <dbReference type="ARBA" id="ARBA00022989"/>
    </source>
</evidence>
<reference evidence="12" key="1">
    <citation type="submission" date="2018-06" db="EMBL/GenBank/DDBJ databases">
        <title>Genome assembly of Danube salmon.</title>
        <authorList>
            <person name="Macqueen D.J."/>
            <person name="Gundappa M.K."/>
        </authorList>
    </citation>
    <scope>NUCLEOTIDE SEQUENCE [LARGE SCALE GENOMIC DNA]</scope>
</reference>
<keyword evidence="7" id="KW-0496">Mitochondrion</keyword>
<dbReference type="Pfam" id="PF00153">
    <property type="entry name" value="Mito_carr"/>
    <property type="match status" value="3"/>
</dbReference>
<evidence type="ECO:0000256" key="2">
    <source>
        <dbReference type="ARBA" id="ARBA00006375"/>
    </source>
</evidence>
<dbReference type="InterPro" id="IPR018108">
    <property type="entry name" value="MCP_transmembrane"/>
</dbReference>
<evidence type="ECO:0000256" key="4">
    <source>
        <dbReference type="ARBA" id="ARBA00022692"/>
    </source>
</evidence>
<keyword evidence="3 10" id="KW-0813">Transport</keyword>
<keyword evidence="5" id="KW-0677">Repeat</keyword>
<sequence length="309" mass="33920">MSFYAVALRFPFTGNKGPSPNNENSSRPIFLLHQSLQLALCIQAGSILLASAKPTFVFSEFEYVFPVNVTWWVYRQMGLRGLYQGASPALIANIAENAVLFMSYGFCQNVLRRITGMDRAVELSDLQKACSGSLASIFSSLALCPTELVKCRLQAMHEMEASGKIPSGSVWSVVRTVLRKDGPLGFYQGLTTTIVREVPGYFCFFGAYELCRTTFAQHLSTEKDGIGVVPLMFSGGFGGACLWLVIYPIDCVKSRIQVHSLVGRQQGFIKTLKGIIRTEGEGTNRDDQGCSLFSESSRSEAVGMTMFSV</sequence>
<reference evidence="11" key="3">
    <citation type="submission" date="2025-09" db="UniProtKB">
        <authorList>
            <consortium name="Ensembl"/>
        </authorList>
    </citation>
    <scope>IDENTIFICATION</scope>
</reference>
<evidence type="ECO:0000256" key="1">
    <source>
        <dbReference type="ARBA" id="ARBA00004225"/>
    </source>
</evidence>
<dbReference type="SUPFAM" id="SSF103506">
    <property type="entry name" value="Mitochondrial carrier"/>
    <property type="match status" value="1"/>
</dbReference>
<dbReference type="Proteomes" id="UP000314982">
    <property type="component" value="Unassembled WGS sequence"/>
</dbReference>
<feature type="repeat" description="Solcar" evidence="9">
    <location>
        <begin position="123"/>
        <end position="214"/>
    </location>
</feature>
<evidence type="ECO:0000256" key="3">
    <source>
        <dbReference type="ARBA" id="ARBA00022448"/>
    </source>
</evidence>
<keyword evidence="12" id="KW-1185">Reference proteome</keyword>
<dbReference type="PANTHER" id="PTHR45624">
    <property type="entry name" value="MITOCHONDRIAL BASIC AMINO ACIDS TRANSPORTER-RELATED"/>
    <property type="match status" value="1"/>
</dbReference>
<dbReference type="InterPro" id="IPR050567">
    <property type="entry name" value="Mitochondrial_Carrier"/>
</dbReference>
<dbReference type="GO" id="GO:0000064">
    <property type="term" value="F:L-ornithine transmembrane transporter activity"/>
    <property type="evidence" value="ECO:0007669"/>
    <property type="project" value="TreeGrafter"/>
</dbReference>
<protein>
    <submittedName>
        <fullName evidence="11">Solute carrier family 25 member 15</fullName>
    </submittedName>
</protein>
<evidence type="ECO:0000313" key="12">
    <source>
        <dbReference type="Proteomes" id="UP000314982"/>
    </source>
</evidence>
<accession>A0A4W5PCF1</accession>
<reference evidence="11" key="2">
    <citation type="submission" date="2025-08" db="UniProtKB">
        <authorList>
            <consortium name="Ensembl"/>
        </authorList>
    </citation>
    <scope>IDENTIFICATION</scope>
</reference>
<keyword evidence="8 9" id="KW-0472">Membrane</keyword>
<dbReference type="AlphaFoldDB" id="A0A4W5PCF1"/>
<dbReference type="GO" id="GO:0031966">
    <property type="term" value="C:mitochondrial membrane"/>
    <property type="evidence" value="ECO:0007669"/>
    <property type="project" value="UniProtKB-SubCell"/>
</dbReference>